<dbReference type="Proteomes" id="UP000838756">
    <property type="component" value="Unassembled WGS sequence"/>
</dbReference>
<reference evidence="1" key="1">
    <citation type="submission" date="2022-03" db="EMBL/GenBank/DDBJ databases">
        <authorList>
            <person name="Lindestad O."/>
        </authorList>
    </citation>
    <scope>NUCLEOTIDE SEQUENCE</scope>
</reference>
<keyword evidence="2" id="KW-1185">Reference proteome</keyword>
<name>A0A8S4SNQ8_9NEOP</name>
<proteinExistence type="predicted"/>
<dbReference type="EMBL" id="CAKXAJ010026448">
    <property type="protein sequence ID" value="CAH2268563.1"/>
    <property type="molecule type" value="Genomic_DNA"/>
</dbReference>
<gene>
    <name evidence="1" type="primary">jg2250</name>
    <name evidence="1" type="ORF">PAEG_LOCUS26908</name>
</gene>
<accession>A0A8S4SNQ8</accession>
<protein>
    <submittedName>
        <fullName evidence="1">Jg2250 protein</fullName>
    </submittedName>
</protein>
<evidence type="ECO:0000313" key="1">
    <source>
        <dbReference type="EMBL" id="CAH2268563.1"/>
    </source>
</evidence>
<sequence>MRIVEDPSCSECGEVETSFHFTAKCPMYVLVRWALQGANLSIGDIVRFTKGNGRFEGGMLPEHQHLNHGA</sequence>
<evidence type="ECO:0000313" key="2">
    <source>
        <dbReference type="Proteomes" id="UP000838756"/>
    </source>
</evidence>
<dbReference type="OrthoDB" id="5419617at2759"/>
<organism evidence="1 2">
    <name type="scientific">Pararge aegeria aegeria</name>
    <dbReference type="NCBI Taxonomy" id="348720"/>
    <lineage>
        <taxon>Eukaryota</taxon>
        <taxon>Metazoa</taxon>
        <taxon>Ecdysozoa</taxon>
        <taxon>Arthropoda</taxon>
        <taxon>Hexapoda</taxon>
        <taxon>Insecta</taxon>
        <taxon>Pterygota</taxon>
        <taxon>Neoptera</taxon>
        <taxon>Endopterygota</taxon>
        <taxon>Lepidoptera</taxon>
        <taxon>Glossata</taxon>
        <taxon>Ditrysia</taxon>
        <taxon>Papilionoidea</taxon>
        <taxon>Nymphalidae</taxon>
        <taxon>Satyrinae</taxon>
        <taxon>Satyrini</taxon>
        <taxon>Parargina</taxon>
        <taxon>Pararge</taxon>
    </lineage>
</organism>
<dbReference type="AlphaFoldDB" id="A0A8S4SNQ8"/>
<comment type="caution">
    <text evidence="1">The sequence shown here is derived from an EMBL/GenBank/DDBJ whole genome shotgun (WGS) entry which is preliminary data.</text>
</comment>